<dbReference type="GO" id="GO:0090071">
    <property type="term" value="P:negative regulation of ribosome biogenesis"/>
    <property type="evidence" value="ECO:0007669"/>
    <property type="project" value="UniProtKB-UniRule"/>
</dbReference>
<evidence type="ECO:0000256" key="4">
    <source>
        <dbReference type="HAMAP-Rule" id="MF_01477"/>
    </source>
</evidence>
<comment type="subunit">
    <text evidence="4">Interacts with ribosomal protein uL14 (rplN).</text>
</comment>
<keyword evidence="4" id="KW-0810">Translation regulation</keyword>
<dbReference type="SUPFAM" id="SSF81301">
    <property type="entry name" value="Nucleotidyltransferase"/>
    <property type="match status" value="1"/>
</dbReference>
<evidence type="ECO:0000313" key="6">
    <source>
        <dbReference type="Proteomes" id="UP000294697"/>
    </source>
</evidence>
<dbReference type="Proteomes" id="UP000294697">
    <property type="component" value="Unassembled WGS sequence"/>
</dbReference>
<dbReference type="EMBL" id="SODA01000008">
    <property type="protein sequence ID" value="TDW05259.1"/>
    <property type="molecule type" value="Genomic_DNA"/>
</dbReference>
<dbReference type="GO" id="GO:0043023">
    <property type="term" value="F:ribosomal large subunit binding"/>
    <property type="evidence" value="ECO:0007669"/>
    <property type="project" value="TreeGrafter"/>
</dbReference>
<keyword evidence="2 4" id="KW-0963">Cytoplasm</keyword>
<dbReference type="HAMAP" id="MF_01477">
    <property type="entry name" value="Iojap_RsfS"/>
    <property type="match status" value="1"/>
</dbReference>
<accession>A0A4R7Z489</accession>
<dbReference type="GO" id="GO:0042256">
    <property type="term" value="P:cytosolic ribosome assembly"/>
    <property type="evidence" value="ECO:0007669"/>
    <property type="project" value="UniProtKB-UniRule"/>
</dbReference>
<evidence type="ECO:0000313" key="5">
    <source>
        <dbReference type="EMBL" id="TDW05259.1"/>
    </source>
</evidence>
<dbReference type="PANTHER" id="PTHR21043:SF0">
    <property type="entry name" value="MITOCHONDRIAL ASSEMBLY OF RIBOSOMAL LARGE SUBUNIT PROTEIN 1"/>
    <property type="match status" value="1"/>
</dbReference>
<evidence type="ECO:0000256" key="3">
    <source>
        <dbReference type="ARBA" id="ARBA00022491"/>
    </source>
</evidence>
<name>A0A4R7Z489_9FIRM</name>
<dbReference type="Gene3D" id="3.30.460.10">
    <property type="entry name" value="Beta Polymerase, domain 2"/>
    <property type="match status" value="1"/>
</dbReference>
<protein>
    <recommendedName>
        <fullName evidence="4">Ribosomal silencing factor RsfS</fullName>
    </recommendedName>
</protein>
<organism evidence="5 6">
    <name type="scientific">Halanaerobium saccharolyticum</name>
    <dbReference type="NCBI Taxonomy" id="43595"/>
    <lineage>
        <taxon>Bacteria</taxon>
        <taxon>Bacillati</taxon>
        <taxon>Bacillota</taxon>
        <taxon>Clostridia</taxon>
        <taxon>Halanaerobiales</taxon>
        <taxon>Halanaerobiaceae</taxon>
        <taxon>Halanaerobium</taxon>
    </lineage>
</organism>
<comment type="similarity">
    <text evidence="1 4">Belongs to the Iojap/RsfS family.</text>
</comment>
<comment type="caution">
    <text evidence="5">The sequence shown here is derived from an EMBL/GenBank/DDBJ whole genome shotgun (WGS) entry which is preliminary data.</text>
</comment>
<keyword evidence="3 4" id="KW-0678">Repressor</keyword>
<gene>
    <name evidence="4" type="primary">rsfS</name>
    <name evidence="5" type="ORF">C8C77_10831</name>
</gene>
<dbReference type="InterPro" id="IPR043519">
    <property type="entry name" value="NT_sf"/>
</dbReference>
<sequence>MKSLYKEELLMSDLSIKDIALLAADAADDKKAEDIDVLNVQGLTVIADYFVLCSANSDQQVRAIARAIDEKLSEKGLEPKKIAGMDDARWVLMDYADVIVHVFHKREREYYDLERLWSDAEKILRQEDKENE</sequence>
<dbReference type="GO" id="GO:0017148">
    <property type="term" value="P:negative regulation of translation"/>
    <property type="evidence" value="ECO:0007669"/>
    <property type="project" value="UniProtKB-UniRule"/>
</dbReference>
<comment type="subcellular location">
    <subcellularLocation>
        <location evidence="4">Cytoplasm</location>
    </subcellularLocation>
</comment>
<dbReference type="GO" id="GO:0005737">
    <property type="term" value="C:cytoplasm"/>
    <property type="evidence" value="ECO:0007669"/>
    <property type="project" value="UniProtKB-SubCell"/>
</dbReference>
<evidence type="ECO:0000256" key="1">
    <source>
        <dbReference type="ARBA" id="ARBA00010574"/>
    </source>
</evidence>
<dbReference type="AlphaFoldDB" id="A0A4R7Z489"/>
<dbReference type="FunFam" id="3.30.460.10:FF:000015">
    <property type="entry name" value="Ribosomal silencing factor RsfS"/>
    <property type="match status" value="1"/>
</dbReference>
<evidence type="ECO:0000256" key="2">
    <source>
        <dbReference type="ARBA" id="ARBA00022490"/>
    </source>
</evidence>
<comment type="function">
    <text evidence="4">Functions as a ribosomal silencing factor. Interacts with ribosomal protein uL14 (rplN), blocking formation of intersubunit bridge B8. Prevents association of the 30S and 50S ribosomal subunits and the formation of functional ribosomes, thus repressing translation.</text>
</comment>
<proteinExistence type="inferred from homology"/>
<dbReference type="InterPro" id="IPR004394">
    <property type="entry name" value="Iojap/RsfS/C7orf30"/>
</dbReference>
<dbReference type="PANTHER" id="PTHR21043">
    <property type="entry name" value="IOJAP SUPERFAMILY ORTHOLOG"/>
    <property type="match status" value="1"/>
</dbReference>
<reference evidence="5 6" key="1">
    <citation type="submission" date="2019-03" db="EMBL/GenBank/DDBJ databases">
        <title>Subsurface microbial communities from deep shales in Ohio and West Virginia, USA.</title>
        <authorList>
            <person name="Wrighton K."/>
        </authorList>
    </citation>
    <scope>NUCLEOTIDE SEQUENCE [LARGE SCALE GENOMIC DNA]</scope>
    <source>
        <strain evidence="5 6">MSL9.2</strain>
    </source>
</reference>
<dbReference type="Pfam" id="PF02410">
    <property type="entry name" value="RsfS"/>
    <property type="match status" value="1"/>
</dbReference>
<dbReference type="NCBIfam" id="TIGR00090">
    <property type="entry name" value="rsfS_iojap_ybeB"/>
    <property type="match status" value="1"/>
</dbReference>